<feature type="compositionally biased region" description="Basic and acidic residues" evidence="1">
    <location>
        <begin position="179"/>
        <end position="194"/>
    </location>
</feature>
<feature type="region of interest" description="Disordered" evidence="1">
    <location>
        <begin position="170"/>
        <end position="222"/>
    </location>
</feature>
<proteinExistence type="predicted"/>
<comment type="caution">
    <text evidence="2">The sequence shown here is derived from an EMBL/GenBank/DDBJ whole genome shotgun (WGS) entry which is preliminary data.</text>
</comment>
<dbReference type="AlphaFoldDB" id="A0A8S9SV87"/>
<feature type="region of interest" description="Disordered" evidence="1">
    <location>
        <begin position="79"/>
        <end position="113"/>
    </location>
</feature>
<feature type="region of interest" description="Disordered" evidence="1">
    <location>
        <begin position="1"/>
        <end position="43"/>
    </location>
</feature>
<evidence type="ECO:0000313" key="3">
    <source>
        <dbReference type="Proteomes" id="UP000712600"/>
    </source>
</evidence>
<gene>
    <name evidence="2" type="ORF">F2Q69_00034546</name>
</gene>
<sequence length="222" mass="24885">MKASLIEHSPKWLQAGIDGASGPHPRAPLEEDADETKPKLSQQTTKMLARINSAESEGQVTVKRSRTEEAVTLLEQTTYAASDRSSSKARGTDIEGCPQNPRSTPKAVRRSQSTTIDTPWLLSFELWKRGSRWCASQPPFTLNREEKLYKNLGATQKRRPTGFDLMEKIQQTQTHQTRRRDEKRRQGVKAERLNRSTSPAVTGDEASATTARKSLLKNGNRV</sequence>
<evidence type="ECO:0000313" key="2">
    <source>
        <dbReference type="EMBL" id="KAF3604203.1"/>
    </source>
</evidence>
<name>A0A8S9SV87_BRACR</name>
<organism evidence="2 3">
    <name type="scientific">Brassica cretica</name>
    <name type="common">Mustard</name>
    <dbReference type="NCBI Taxonomy" id="69181"/>
    <lineage>
        <taxon>Eukaryota</taxon>
        <taxon>Viridiplantae</taxon>
        <taxon>Streptophyta</taxon>
        <taxon>Embryophyta</taxon>
        <taxon>Tracheophyta</taxon>
        <taxon>Spermatophyta</taxon>
        <taxon>Magnoliopsida</taxon>
        <taxon>eudicotyledons</taxon>
        <taxon>Gunneridae</taxon>
        <taxon>Pentapetalae</taxon>
        <taxon>rosids</taxon>
        <taxon>malvids</taxon>
        <taxon>Brassicales</taxon>
        <taxon>Brassicaceae</taxon>
        <taxon>Brassiceae</taxon>
        <taxon>Brassica</taxon>
    </lineage>
</organism>
<reference evidence="2" key="1">
    <citation type="submission" date="2019-12" db="EMBL/GenBank/DDBJ databases">
        <title>Genome sequencing and annotation of Brassica cretica.</title>
        <authorList>
            <person name="Studholme D.J."/>
            <person name="Sarris P."/>
        </authorList>
    </citation>
    <scope>NUCLEOTIDE SEQUENCE</scope>
    <source>
        <strain evidence="2">PFS-109/04</strain>
        <tissue evidence="2">Leaf</tissue>
    </source>
</reference>
<evidence type="ECO:0000256" key="1">
    <source>
        <dbReference type="SAM" id="MobiDB-lite"/>
    </source>
</evidence>
<protein>
    <submittedName>
        <fullName evidence="2">Uncharacterized protein</fullName>
    </submittedName>
</protein>
<dbReference type="Proteomes" id="UP000712600">
    <property type="component" value="Unassembled WGS sequence"/>
</dbReference>
<dbReference type="EMBL" id="QGKX02000004">
    <property type="protein sequence ID" value="KAF3604203.1"/>
    <property type="molecule type" value="Genomic_DNA"/>
</dbReference>
<accession>A0A8S9SV87</accession>